<dbReference type="Proteomes" id="UP001301958">
    <property type="component" value="Unassembled WGS sequence"/>
</dbReference>
<protein>
    <recommendedName>
        <fullName evidence="1">DUF7708 domain-containing protein</fullName>
    </recommendedName>
</protein>
<feature type="domain" description="DUF7708" evidence="1">
    <location>
        <begin position="79"/>
        <end position="224"/>
    </location>
</feature>
<dbReference type="EMBL" id="MU865729">
    <property type="protein sequence ID" value="KAK4220534.1"/>
    <property type="molecule type" value="Genomic_DNA"/>
</dbReference>
<reference evidence="2" key="1">
    <citation type="journal article" date="2023" name="Mol. Phylogenet. Evol.">
        <title>Genome-scale phylogeny and comparative genomics of the fungal order Sordariales.</title>
        <authorList>
            <person name="Hensen N."/>
            <person name="Bonometti L."/>
            <person name="Westerberg I."/>
            <person name="Brannstrom I.O."/>
            <person name="Guillou S."/>
            <person name="Cros-Aarteil S."/>
            <person name="Calhoun S."/>
            <person name="Haridas S."/>
            <person name="Kuo A."/>
            <person name="Mondo S."/>
            <person name="Pangilinan J."/>
            <person name="Riley R."/>
            <person name="LaButti K."/>
            <person name="Andreopoulos B."/>
            <person name="Lipzen A."/>
            <person name="Chen C."/>
            <person name="Yan M."/>
            <person name="Daum C."/>
            <person name="Ng V."/>
            <person name="Clum A."/>
            <person name="Steindorff A."/>
            <person name="Ohm R.A."/>
            <person name="Martin F."/>
            <person name="Silar P."/>
            <person name="Natvig D.O."/>
            <person name="Lalanne C."/>
            <person name="Gautier V."/>
            <person name="Ament-Velasquez S.L."/>
            <person name="Kruys A."/>
            <person name="Hutchinson M.I."/>
            <person name="Powell A.J."/>
            <person name="Barry K."/>
            <person name="Miller A.N."/>
            <person name="Grigoriev I.V."/>
            <person name="Debuchy R."/>
            <person name="Gladieux P."/>
            <person name="Hiltunen Thoren M."/>
            <person name="Johannesson H."/>
        </authorList>
    </citation>
    <scope>NUCLEOTIDE SEQUENCE</scope>
    <source>
        <strain evidence="2">CBS 990.96</strain>
    </source>
</reference>
<comment type="caution">
    <text evidence="2">The sequence shown here is derived from an EMBL/GenBank/DDBJ whole genome shotgun (WGS) entry which is preliminary data.</text>
</comment>
<evidence type="ECO:0000313" key="3">
    <source>
        <dbReference type="Proteomes" id="UP001301958"/>
    </source>
</evidence>
<organism evidence="2 3">
    <name type="scientific">Podospora fimiseda</name>
    <dbReference type="NCBI Taxonomy" id="252190"/>
    <lineage>
        <taxon>Eukaryota</taxon>
        <taxon>Fungi</taxon>
        <taxon>Dikarya</taxon>
        <taxon>Ascomycota</taxon>
        <taxon>Pezizomycotina</taxon>
        <taxon>Sordariomycetes</taxon>
        <taxon>Sordariomycetidae</taxon>
        <taxon>Sordariales</taxon>
        <taxon>Podosporaceae</taxon>
        <taxon>Podospora</taxon>
    </lineage>
</organism>
<evidence type="ECO:0000259" key="1">
    <source>
        <dbReference type="Pfam" id="PF24809"/>
    </source>
</evidence>
<dbReference type="AlphaFoldDB" id="A0AAN6YJP0"/>
<sequence length="512" mass="58567">MGRRVSPSQAHPSSLLRSRAPTLHLHFPLKMDQFYIPINDDQHQKVTIPDSTSIQDIQTVIKNSLTRYSDKHKFPKARKWLSRTLATIHHYANIFDAFVQHHPEYVAVAWGAMKFIFISVQNHENTIVLISRALSQIAQTLPQVELANILHPTRHMIESVEDLYASIHEFLLRACKWCKAGLFRHVLHSITRPPELRYKDLLEQIAEKSRLVEKLAIAGTQVEIRHINERLDKITAQLQTIQSAQALQSSALVDTNQRLSDLQFSQIMALIWKGQLGDPLVAFRFNKSLQAQLNVVSANHITNQFWKSQKLHEWDTDAESKIAVIKGNPNTRFAIKRFTVDIIGQLQTKNIPVLWTLPWPEGGSGSKRASPIEHLILQALQLDIHSSTENRMSLECARFQRATTEHQWAQLLGSSLSRIPSQVYLVIDLSILDPNVEPTETFSLLEAFRIKVWLLSYGRDYLQNSKPTSSDIIIPVRATQVPIKRQKRMGGAGNNLYRGKFNRDGEDMFHHD</sequence>
<dbReference type="InterPro" id="IPR056125">
    <property type="entry name" value="DUF7708"/>
</dbReference>
<reference evidence="2" key="2">
    <citation type="submission" date="2023-05" db="EMBL/GenBank/DDBJ databases">
        <authorList>
            <consortium name="Lawrence Berkeley National Laboratory"/>
            <person name="Steindorff A."/>
            <person name="Hensen N."/>
            <person name="Bonometti L."/>
            <person name="Westerberg I."/>
            <person name="Brannstrom I.O."/>
            <person name="Guillou S."/>
            <person name="Cros-Aarteil S."/>
            <person name="Calhoun S."/>
            <person name="Haridas S."/>
            <person name="Kuo A."/>
            <person name="Mondo S."/>
            <person name="Pangilinan J."/>
            <person name="Riley R."/>
            <person name="Labutti K."/>
            <person name="Andreopoulos B."/>
            <person name="Lipzen A."/>
            <person name="Chen C."/>
            <person name="Yanf M."/>
            <person name="Daum C."/>
            <person name="Ng V."/>
            <person name="Clum A."/>
            <person name="Ohm R."/>
            <person name="Martin F."/>
            <person name="Silar P."/>
            <person name="Natvig D."/>
            <person name="Lalanne C."/>
            <person name="Gautier V."/>
            <person name="Ament-Velasquez S.L."/>
            <person name="Kruys A."/>
            <person name="Hutchinson M.I."/>
            <person name="Powell A.J."/>
            <person name="Barry K."/>
            <person name="Miller A.N."/>
            <person name="Grigoriev I.V."/>
            <person name="Debuchy R."/>
            <person name="Gladieux P."/>
            <person name="Thoren M.H."/>
            <person name="Johannesson H."/>
        </authorList>
    </citation>
    <scope>NUCLEOTIDE SEQUENCE</scope>
    <source>
        <strain evidence="2">CBS 990.96</strain>
    </source>
</reference>
<keyword evidence="3" id="KW-1185">Reference proteome</keyword>
<accession>A0AAN6YJP0</accession>
<proteinExistence type="predicted"/>
<evidence type="ECO:0000313" key="2">
    <source>
        <dbReference type="EMBL" id="KAK4220534.1"/>
    </source>
</evidence>
<dbReference type="Pfam" id="PF24809">
    <property type="entry name" value="DUF7708"/>
    <property type="match status" value="1"/>
</dbReference>
<name>A0AAN6YJP0_9PEZI</name>
<gene>
    <name evidence="2" type="ORF">QBC38DRAFT_540507</name>
</gene>